<protein>
    <recommendedName>
        <fullName evidence="1">site-specific DNA-methyltransferase (adenine-specific)</fullName>
        <ecNumber evidence="1">2.1.1.72</ecNumber>
    </recommendedName>
</protein>
<dbReference type="RefSeq" id="WP_007216759.1">
    <property type="nucleotide sequence ID" value="NZ_JH724086.1"/>
</dbReference>
<feature type="domain" description="Type II methyltransferase M.TaqI-like" evidence="8">
    <location>
        <begin position="590"/>
        <end position="832"/>
    </location>
</feature>
<dbReference type="Gene3D" id="3.40.50.150">
    <property type="entry name" value="Vaccinia Virus protein VP39"/>
    <property type="match status" value="1"/>
</dbReference>
<evidence type="ECO:0000256" key="2">
    <source>
        <dbReference type="ARBA" id="ARBA00022603"/>
    </source>
</evidence>
<feature type="domain" description="TaqI-like C-terminal specificity" evidence="9">
    <location>
        <begin position="941"/>
        <end position="1057"/>
    </location>
</feature>
<dbReference type="PRINTS" id="PR00507">
    <property type="entry name" value="N12N6MTFRASE"/>
</dbReference>
<dbReference type="Pfam" id="PF07669">
    <property type="entry name" value="Eco57I"/>
    <property type="match status" value="1"/>
</dbReference>
<dbReference type="InterPro" id="IPR011639">
    <property type="entry name" value="MethylTrfase_TaqI-like_dom"/>
</dbReference>
<dbReference type="InterPro" id="IPR025931">
    <property type="entry name" value="TaqI_C"/>
</dbReference>
<dbReference type="Pfam" id="PF12950">
    <property type="entry name" value="TaqI_C"/>
    <property type="match status" value="1"/>
</dbReference>
<dbReference type="GO" id="GO:0003677">
    <property type="term" value="F:DNA binding"/>
    <property type="evidence" value="ECO:0007669"/>
    <property type="project" value="UniProtKB-KW"/>
</dbReference>
<keyword evidence="2" id="KW-0489">Methyltransferase</keyword>
<evidence type="ECO:0000259" key="8">
    <source>
        <dbReference type="Pfam" id="PF07669"/>
    </source>
</evidence>
<evidence type="ECO:0000256" key="7">
    <source>
        <dbReference type="ARBA" id="ARBA00047942"/>
    </source>
</evidence>
<keyword evidence="5" id="KW-0680">Restriction system</keyword>
<evidence type="ECO:0000313" key="11">
    <source>
        <dbReference type="Proteomes" id="UP000003741"/>
    </source>
</evidence>
<evidence type="ECO:0000256" key="5">
    <source>
        <dbReference type="ARBA" id="ARBA00022747"/>
    </source>
</evidence>
<dbReference type="InterPro" id="IPR023135">
    <property type="entry name" value="N6_DNA_MeTrfase_TaqI_C"/>
</dbReference>
<dbReference type="GO" id="GO:0032259">
    <property type="term" value="P:methylation"/>
    <property type="evidence" value="ECO:0007669"/>
    <property type="project" value="UniProtKB-KW"/>
</dbReference>
<sequence>MEFNKRYNRTEFVDFLQHKFLPEDFVVETTSIDIERQTKYIRAITKLGSSEMLDLVVYEVRHHSTQDARVGLSKEAFRFLADEWESRALVLFVPENNDANYRFSLITIDLNETEKGRLQRIYSNPRRYSYYLGEGIAYYTPNKYLNNLGRVTSEKDLTERFSVEVLTKAFYQELSDWYAWAVKIIRFPSKLDDKNDDDKYNAEAAIRLVTRLIFVWFLKQKQLIPEEFFDEDYIRENLIEDFNPNTKVDLFYKSYESKYYKAILQNLFFAMLNSPITKEGDSELSERHFRSGRGDYDNNKLMRYETMFKNPQLFIDLANRTVPFLNGGLFDCLDDKDNKNYVDGFSDREEVKKSLVVPDYLFFGEEVGKNIDLSEWYGDKKKKRVSASGIIDILKRYNFTVEENTPFDQEVSLDPELLGKVFENLLASYNSETQTTARKQTGSFYTPRDIVQYMVDESLVAHLKRIVGEELEAEYRKLISYVVEEYLLTDAQKQQVMEAIYHCKILDPACGSGAFPVGMLQQMVHILSKLDPINELWKKMMLDKAVNESRTAFQAESREEREERLKDIENSFDENLNNPDYARKLYLIENCIYGVDIQPIAIQISKLRFFISLVVDQKTTTDPANNFGIRPLPNLEAKFVAANSLIPLAKAENNLGRTSEIIAVENKLKEANHKIFGAKTVRTKRKWKERLIELRTEMAEKLADNGFLTTDAANQLASWDMFNQNTSASFFDADWMFGIKDGFDVVIGNPPYVLLQNTKISPKVKELLLSSYYVAQYKVDLYHLFYERGLDILKNGGILNYITPIAFLKNTHNNKLRQKLVSESSIQTIIRFFIPVFDASVDNVILICRKGATVNNNIGYIDVKNDIYEIVNNNFSGFYNQELASAPDYSLALDINIDNHILLKMRQNSRLSDFAKSYFGIQTFDRSIFVSDAKLNNDYMPVIDGANIKPYSLAPHTEYVNFVPEAIKSGGNPNVYSCDRIVVRQIGAYPEGCICPSGLYTLNTIYNLYLWNNKLRLEYLLGLINSKLLHYYWILTYSDSKKTFPKIKKAPLDSMPIAFFQDNRRIDKIVSLVTNILAIKHDAPNADTTSEEQEIDRLVYQLYNLAYDEVLIVDPETPITREEYEQ</sequence>
<keyword evidence="6" id="KW-0238">DNA-binding</keyword>
<dbReference type="InterPro" id="IPR029063">
    <property type="entry name" value="SAM-dependent_MTases_sf"/>
</dbReference>
<dbReference type="SUPFAM" id="SSF53335">
    <property type="entry name" value="S-adenosyl-L-methionine-dependent methyltransferases"/>
    <property type="match status" value="1"/>
</dbReference>
<dbReference type="Proteomes" id="UP000003741">
    <property type="component" value="Unassembled WGS sequence"/>
</dbReference>
<evidence type="ECO:0000256" key="6">
    <source>
        <dbReference type="ARBA" id="ARBA00023125"/>
    </source>
</evidence>
<dbReference type="EC" id="2.1.1.72" evidence="1"/>
<dbReference type="PANTHER" id="PTHR33841">
    <property type="entry name" value="DNA METHYLTRANSFERASE YEEA-RELATED"/>
    <property type="match status" value="1"/>
</dbReference>
<proteinExistence type="predicted"/>
<keyword evidence="11" id="KW-1185">Reference proteome</keyword>
<name>I9FH75_9BACE</name>
<dbReference type="PANTHER" id="PTHR33841:SF1">
    <property type="entry name" value="DNA METHYLTRANSFERASE A"/>
    <property type="match status" value="1"/>
</dbReference>
<evidence type="ECO:0000256" key="3">
    <source>
        <dbReference type="ARBA" id="ARBA00022679"/>
    </source>
</evidence>
<dbReference type="InterPro" id="IPR050953">
    <property type="entry name" value="N4_N6_ade-DNA_methylase"/>
</dbReference>
<keyword evidence="4" id="KW-0949">S-adenosyl-L-methionine</keyword>
<evidence type="ECO:0000256" key="1">
    <source>
        <dbReference type="ARBA" id="ARBA00011900"/>
    </source>
</evidence>
<evidence type="ECO:0000259" key="9">
    <source>
        <dbReference type="Pfam" id="PF12950"/>
    </source>
</evidence>
<dbReference type="GO" id="GO:0009307">
    <property type="term" value="P:DNA restriction-modification system"/>
    <property type="evidence" value="ECO:0007669"/>
    <property type="project" value="UniProtKB-KW"/>
</dbReference>
<accession>I9FH75</accession>
<dbReference type="PATRIC" id="fig|997874.3.peg.2057"/>
<gene>
    <name evidence="10" type="ORF">HMPREF1062_02017</name>
</gene>
<dbReference type="REBASE" id="648213">
    <property type="entry name" value="Bce12C19ORF2017P"/>
</dbReference>
<evidence type="ECO:0000256" key="4">
    <source>
        <dbReference type="ARBA" id="ARBA00022691"/>
    </source>
</evidence>
<dbReference type="Gene3D" id="3.90.220.10">
    <property type="entry name" value="Adenine-n6-DNA-methyltransferase Taqi, Chain A, domain 2"/>
    <property type="match status" value="1"/>
</dbReference>
<dbReference type="InterPro" id="IPR002052">
    <property type="entry name" value="DNA_methylase_N6_adenine_CS"/>
</dbReference>
<dbReference type="AlphaFoldDB" id="I9FH75"/>
<comment type="caution">
    <text evidence="10">The sequence shown here is derived from an EMBL/GenBank/DDBJ whole genome shotgun (WGS) entry which is preliminary data.</text>
</comment>
<reference evidence="10 11" key="1">
    <citation type="submission" date="2012-02" db="EMBL/GenBank/DDBJ databases">
        <title>The Genome Sequence of Bacteroides cellulosilyticus CL02T12C19.</title>
        <authorList>
            <consortium name="The Broad Institute Genome Sequencing Platform"/>
            <person name="Earl A."/>
            <person name="Ward D."/>
            <person name="Feldgarden M."/>
            <person name="Gevers D."/>
            <person name="Zitomersky N.L."/>
            <person name="Coyne M.J."/>
            <person name="Comstock L.E."/>
            <person name="Young S.K."/>
            <person name="Zeng Q."/>
            <person name="Gargeya S."/>
            <person name="Fitzgerald M."/>
            <person name="Haas B."/>
            <person name="Abouelleil A."/>
            <person name="Alvarado L."/>
            <person name="Arachchi H.M."/>
            <person name="Berlin A."/>
            <person name="Chapman S.B."/>
            <person name="Gearin G."/>
            <person name="Goldberg J."/>
            <person name="Griggs A."/>
            <person name="Gujja S."/>
            <person name="Hansen M."/>
            <person name="Heiman D."/>
            <person name="Howarth C."/>
            <person name="Larimer J."/>
            <person name="Lui A."/>
            <person name="MacDonald P.J.P."/>
            <person name="McCowen C."/>
            <person name="Montmayeur A."/>
            <person name="Murphy C."/>
            <person name="Neiman D."/>
            <person name="Pearson M."/>
            <person name="Priest M."/>
            <person name="Roberts A."/>
            <person name="Saif S."/>
            <person name="Shea T."/>
            <person name="Sisk P."/>
            <person name="Stolte C."/>
            <person name="Sykes S."/>
            <person name="Wortman J."/>
            <person name="Nusbaum C."/>
            <person name="Birren B."/>
        </authorList>
    </citation>
    <scope>NUCLEOTIDE SEQUENCE [LARGE SCALE GENOMIC DNA]</scope>
    <source>
        <strain evidence="10 11">CL02T12C19</strain>
    </source>
</reference>
<evidence type="ECO:0000313" key="10">
    <source>
        <dbReference type="EMBL" id="EIY32729.1"/>
    </source>
</evidence>
<dbReference type="EMBL" id="AGXG01000046">
    <property type="protein sequence ID" value="EIY32729.1"/>
    <property type="molecule type" value="Genomic_DNA"/>
</dbReference>
<keyword evidence="3" id="KW-0808">Transferase</keyword>
<organism evidence="10 11">
    <name type="scientific">Bacteroides cellulosilyticus CL02T12C19</name>
    <dbReference type="NCBI Taxonomy" id="997874"/>
    <lineage>
        <taxon>Bacteria</taxon>
        <taxon>Pseudomonadati</taxon>
        <taxon>Bacteroidota</taxon>
        <taxon>Bacteroidia</taxon>
        <taxon>Bacteroidales</taxon>
        <taxon>Bacteroidaceae</taxon>
        <taxon>Bacteroides</taxon>
    </lineage>
</organism>
<dbReference type="PROSITE" id="PS00092">
    <property type="entry name" value="N6_MTASE"/>
    <property type="match status" value="1"/>
</dbReference>
<dbReference type="OrthoDB" id="32195at2"/>
<dbReference type="GO" id="GO:0009007">
    <property type="term" value="F:site-specific DNA-methyltransferase (adenine-specific) activity"/>
    <property type="evidence" value="ECO:0007669"/>
    <property type="project" value="UniProtKB-EC"/>
</dbReference>
<comment type="catalytic activity">
    <reaction evidence="7">
        <text>a 2'-deoxyadenosine in DNA + S-adenosyl-L-methionine = an N(6)-methyl-2'-deoxyadenosine in DNA + S-adenosyl-L-homocysteine + H(+)</text>
        <dbReference type="Rhea" id="RHEA:15197"/>
        <dbReference type="Rhea" id="RHEA-COMP:12418"/>
        <dbReference type="Rhea" id="RHEA-COMP:12419"/>
        <dbReference type="ChEBI" id="CHEBI:15378"/>
        <dbReference type="ChEBI" id="CHEBI:57856"/>
        <dbReference type="ChEBI" id="CHEBI:59789"/>
        <dbReference type="ChEBI" id="CHEBI:90615"/>
        <dbReference type="ChEBI" id="CHEBI:90616"/>
        <dbReference type="EC" id="2.1.1.72"/>
    </reaction>
</comment>
<dbReference type="HOGENOM" id="CLU_002539_1_0_10"/>